<dbReference type="PANTHER" id="PTHR43737:SF1">
    <property type="entry name" value="DUF1501 DOMAIN-CONTAINING PROTEIN"/>
    <property type="match status" value="1"/>
</dbReference>
<organism evidence="2 3">
    <name type="scientific">Roseateles paludis</name>
    <dbReference type="NCBI Taxonomy" id="3145238"/>
    <lineage>
        <taxon>Bacteria</taxon>
        <taxon>Pseudomonadati</taxon>
        <taxon>Pseudomonadota</taxon>
        <taxon>Betaproteobacteria</taxon>
        <taxon>Burkholderiales</taxon>
        <taxon>Sphaerotilaceae</taxon>
        <taxon>Roseateles</taxon>
    </lineage>
</organism>
<dbReference type="Pfam" id="PF08811">
    <property type="entry name" value="DUF1800"/>
    <property type="match status" value="1"/>
</dbReference>
<name>A0ABV0G0K4_9BURK</name>
<evidence type="ECO:0000313" key="2">
    <source>
        <dbReference type="EMBL" id="MEO3691251.1"/>
    </source>
</evidence>
<evidence type="ECO:0000313" key="3">
    <source>
        <dbReference type="Proteomes" id="UP001495147"/>
    </source>
</evidence>
<dbReference type="InterPro" id="IPR014917">
    <property type="entry name" value="DUF1800"/>
</dbReference>
<dbReference type="EMBL" id="JBDPZD010000002">
    <property type="protein sequence ID" value="MEO3691251.1"/>
    <property type="molecule type" value="Genomic_DNA"/>
</dbReference>
<dbReference type="Proteomes" id="UP001495147">
    <property type="component" value="Unassembled WGS sequence"/>
</dbReference>
<gene>
    <name evidence="2" type="ORF">ABDJ85_07200</name>
</gene>
<keyword evidence="3" id="KW-1185">Reference proteome</keyword>
<accession>A0ABV0G0K4</accession>
<feature type="region of interest" description="Disordered" evidence="1">
    <location>
        <begin position="31"/>
        <end position="52"/>
    </location>
</feature>
<sequence length="581" mass="62384">MPPGPRLTHRLAPALALALGVLLTACGGGGGGSSGGGSTPGPSPEPSLPALAPLSDRDAVRLADQASFGATEALVASLKSQSAVAWVQAQMALPASRYSDGGDDRVHVNTDGFICDDPGAPVQCWRDYYSAEPLVRDFYRNALGGSDQLRQRVALALQQILVVSDREVSGTYGLRRYQQLFLDLAFDNYREVLRRVALSPVMGDYLDHANNDPTAPNENFARELLQLFSLGTCLLQPDGSLQTGTCQPTYDNATVRAYAYALTGWTYPAGGSTRWGCWPQGSNCTYYGGDMVALPARHDKEARSLLSGRNKAASSTPVQALDTVLDSLMEHPNMAPFIGRQMIQALVTSNPSPAYVERVALAFSTGSFVANGRSFGQRQRGDLAATVAAVLLDAEARGDTPPANAGRLREPVLFMTGTLRLLDGRSDGDAMGYWWGEQLNQHLFHAPSVFNFYPPDYPVPGTTLVGPAFGIHNANTALARLNFLSFFIDQGGAQPNPELANAIGTKLSLAGWTARADDGAKLLDQMSMTLLGRALPEASRSAVQDAVNAWTDKTNPNDWRERRVRTAALLLLASPQYQVPR</sequence>
<proteinExistence type="predicted"/>
<dbReference type="PANTHER" id="PTHR43737">
    <property type="entry name" value="BLL7424 PROTEIN"/>
    <property type="match status" value="1"/>
</dbReference>
<comment type="caution">
    <text evidence="2">The sequence shown here is derived from an EMBL/GenBank/DDBJ whole genome shotgun (WGS) entry which is preliminary data.</text>
</comment>
<dbReference type="RefSeq" id="WP_347704092.1">
    <property type="nucleotide sequence ID" value="NZ_JBDPZD010000002.1"/>
</dbReference>
<evidence type="ECO:0000256" key="1">
    <source>
        <dbReference type="SAM" id="MobiDB-lite"/>
    </source>
</evidence>
<reference evidence="2 3" key="1">
    <citation type="submission" date="2024-05" db="EMBL/GenBank/DDBJ databases">
        <title>Roseateles sp. DJS-2-20 16S ribosomal RNA gene Genome sequencing and assembly.</title>
        <authorList>
            <person name="Woo H."/>
        </authorList>
    </citation>
    <scope>NUCLEOTIDE SEQUENCE [LARGE SCALE GENOMIC DNA]</scope>
    <source>
        <strain evidence="2 3">DJS-2-20</strain>
    </source>
</reference>
<protein>
    <submittedName>
        <fullName evidence="2">DUF1800 family protein</fullName>
    </submittedName>
</protein>
<dbReference type="PROSITE" id="PS51257">
    <property type="entry name" value="PROKAR_LIPOPROTEIN"/>
    <property type="match status" value="1"/>
</dbReference>